<evidence type="ECO:0000256" key="1">
    <source>
        <dbReference type="ARBA" id="ARBA00001946"/>
    </source>
</evidence>
<reference evidence="11" key="2">
    <citation type="submission" date="2021-04" db="EMBL/GenBank/DDBJ databases">
        <authorList>
            <person name="Gilroy R."/>
        </authorList>
    </citation>
    <scope>NUCLEOTIDE SEQUENCE</scope>
    <source>
        <strain evidence="11">ChiBcec1-1630</strain>
    </source>
</reference>
<evidence type="ECO:0000256" key="9">
    <source>
        <dbReference type="ARBA" id="ARBA00023679"/>
    </source>
</evidence>
<dbReference type="GO" id="GO:0005829">
    <property type="term" value="C:cytosol"/>
    <property type="evidence" value="ECO:0007669"/>
    <property type="project" value="TreeGrafter"/>
</dbReference>
<dbReference type="PROSITE" id="PS51462">
    <property type="entry name" value="NUDIX"/>
    <property type="match status" value="1"/>
</dbReference>
<evidence type="ECO:0000313" key="11">
    <source>
        <dbReference type="EMBL" id="HJC86894.1"/>
    </source>
</evidence>
<sequence length="165" mass="18493">MHFTYCPHCGSRLVKKEIGDEGLIPFCETCSVPLWDMFTTSIIAAVVNEQKEVALLRQDYVSTASHVCVAGIMKMGESAEDAVVREVKEELGLDVEELDFVKSYPFEKKEMLMLGYRARVKKKDFTLSGEVDSAEWVPFGHALEKLREGSIAWQLVKSAIGSEIN</sequence>
<dbReference type="EC" id="3.6.1.22" evidence="4"/>
<dbReference type="GO" id="GO:0035529">
    <property type="term" value="F:NADH pyrophosphatase activity"/>
    <property type="evidence" value="ECO:0007669"/>
    <property type="project" value="TreeGrafter"/>
</dbReference>
<organism evidence="11 12">
    <name type="scientific">Candidatus Eisenbergiella intestinigallinarum</name>
    <dbReference type="NCBI Taxonomy" id="2838549"/>
    <lineage>
        <taxon>Bacteria</taxon>
        <taxon>Bacillati</taxon>
        <taxon>Bacillota</taxon>
        <taxon>Clostridia</taxon>
        <taxon>Lachnospirales</taxon>
        <taxon>Lachnospiraceae</taxon>
        <taxon>Eisenbergiella</taxon>
    </lineage>
</organism>
<evidence type="ECO:0000256" key="4">
    <source>
        <dbReference type="ARBA" id="ARBA00012381"/>
    </source>
</evidence>
<comment type="cofactor">
    <cofactor evidence="2">
        <name>Zn(2+)</name>
        <dbReference type="ChEBI" id="CHEBI:29105"/>
    </cofactor>
</comment>
<dbReference type="Pfam" id="PF00293">
    <property type="entry name" value="NUDIX"/>
    <property type="match status" value="1"/>
</dbReference>
<dbReference type="InterPro" id="IPR000086">
    <property type="entry name" value="NUDIX_hydrolase_dom"/>
</dbReference>
<dbReference type="GO" id="GO:0006742">
    <property type="term" value="P:NADP+ catabolic process"/>
    <property type="evidence" value="ECO:0007669"/>
    <property type="project" value="TreeGrafter"/>
</dbReference>
<gene>
    <name evidence="11" type="ORF">H9926_02630</name>
</gene>
<feature type="domain" description="Nudix hydrolase" evidence="10">
    <location>
        <begin position="37"/>
        <end position="159"/>
    </location>
</feature>
<reference evidence="11" key="1">
    <citation type="journal article" date="2021" name="PeerJ">
        <title>Extensive microbial diversity within the chicken gut microbiome revealed by metagenomics and culture.</title>
        <authorList>
            <person name="Gilroy R."/>
            <person name="Ravi A."/>
            <person name="Getino M."/>
            <person name="Pursley I."/>
            <person name="Horton D.L."/>
            <person name="Alikhan N.F."/>
            <person name="Baker D."/>
            <person name="Gharbi K."/>
            <person name="Hall N."/>
            <person name="Watson M."/>
            <person name="Adriaenssens E.M."/>
            <person name="Foster-Nyarko E."/>
            <person name="Jarju S."/>
            <person name="Secka A."/>
            <person name="Antonio M."/>
            <person name="Oren A."/>
            <person name="Chaudhuri R.R."/>
            <person name="La Ragione R."/>
            <person name="Hildebrand F."/>
            <person name="Pallen M.J."/>
        </authorList>
    </citation>
    <scope>NUCLEOTIDE SEQUENCE</scope>
    <source>
        <strain evidence="11">ChiBcec1-1630</strain>
    </source>
</reference>
<dbReference type="SUPFAM" id="SSF55811">
    <property type="entry name" value="Nudix"/>
    <property type="match status" value="1"/>
</dbReference>
<comment type="cofactor">
    <cofactor evidence="1">
        <name>Mg(2+)</name>
        <dbReference type="ChEBI" id="CHEBI:18420"/>
    </cofactor>
</comment>
<dbReference type="GO" id="GO:0046872">
    <property type="term" value="F:metal ion binding"/>
    <property type="evidence" value="ECO:0007669"/>
    <property type="project" value="UniProtKB-KW"/>
</dbReference>
<evidence type="ECO:0000256" key="5">
    <source>
        <dbReference type="ARBA" id="ARBA00022723"/>
    </source>
</evidence>
<name>A0A9D2TSB4_9FIRM</name>
<dbReference type="Gene3D" id="3.90.79.10">
    <property type="entry name" value="Nucleoside Triphosphate Pyrophosphohydrolase"/>
    <property type="match status" value="1"/>
</dbReference>
<keyword evidence="6" id="KW-0378">Hydrolase</keyword>
<dbReference type="InterPro" id="IPR015797">
    <property type="entry name" value="NUDIX_hydrolase-like_dom_sf"/>
</dbReference>
<keyword evidence="7" id="KW-0460">Magnesium</keyword>
<evidence type="ECO:0000256" key="3">
    <source>
        <dbReference type="ARBA" id="ARBA00009595"/>
    </source>
</evidence>
<evidence type="ECO:0000256" key="7">
    <source>
        <dbReference type="ARBA" id="ARBA00022842"/>
    </source>
</evidence>
<evidence type="ECO:0000256" key="2">
    <source>
        <dbReference type="ARBA" id="ARBA00001947"/>
    </source>
</evidence>
<protein>
    <recommendedName>
        <fullName evidence="4">NAD(+) diphosphatase</fullName>
        <ecNumber evidence="4">3.6.1.22</ecNumber>
    </recommendedName>
</protein>
<evidence type="ECO:0000259" key="10">
    <source>
        <dbReference type="PROSITE" id="PS51462"/>
    </source>
</evidence>
<dbReference type="AlphaFoldDB" id="A0A9D2TSB4"/>
<dbReference type="InterPro" id="IPR020084">
    <property type="entry name" value="NUDIX_hydrolase_CS"/>
</dbReference>
<accession>A0A9D2TSB4</accession>
<comment type="catalytic activity">
    <reaction evidence="9">
        <text>a 5'-end NAD(+)-phospho-ribonucleoside in mRNA + H2O = a 5'-end phospho-adenosine-phospho-ribonucleoside in mRNA + beta-nicotinamide D-ribonucleotide + 2 H(+)</text>
        <dbReference type="Rhea" id="RHEA:60876"/>
        <dbReference type="Rhea" id="RHEA-COMP:15698"/>
        <dbReference type="Rhea" id="RHEA-COMP:15719"/>
        <dbReference type="ChEBI" id="CHEBI:14649"/>
        <dbReference type="ChEBI" id="CHEBI:15377"/>
        <dbReference type="ChEBI" id="CHEBI:15378"/>
        <dbReference type="ChEBI" id="CHEBI:144029"/>
        <dbReference type="ChEBI" id="CHEBI:144051"/>
    </reaction>
    <physiologicalReaction direction="left-to-right" evidence="9">
        <dbReference type="Rhea" id="RHEA:60877"/>
    </physiologicalReaction>
</comment>
<evidence type="ECO:0000256" key="6">
    <source>
        <dbReference type="ARBA" id="ARBA00022801"/>
    </source>
</evidence>
<comment type="similarity">
    <text evidence="3">Belongs to the Nudix hydrolase family. NudC subfamily.</text>
</comment>
<dbReference type="GO" id="GO:0019677">
    <property type="term" value="P:NAD+ catabolic process"/>
    <property type="evidence" value="ECO:0007669"/>
    <property type="project" value="TreeGrafter"/>
</dbReference>
<proteinExistence type="inferred from homology"/>
<dbReference type="PANTHER" id="PTHR42904:SF6">
    <property type="entry name" value="NAD-CAPPED RNA HYDROLASE NUDT12"/>
    <property type="match status" value="1"/>
</dbReference>
<dbReference type="PANTHER" id="PTHR42904">
    <property type="entry name" value="NUDIX HYDROLASE, NUDC SUBFAMILY"/>
    <property type="match status" value="1"/>
</dbReference>
<dbReference type="CDD" id="cd03429">
    <property type="entry name" value="NUDIX_NADH_pyrophosphatase_Nudt13"/>
    <property type="match status" value="1"/>
</dbReference>
<evidence type="ECO:0000313" key="12">
    <source>
        <dbReference type="Proteomes" id="UP000823922"/>
    </source>
</evidence>
<dbReference type="EMBL" id="DWVS01000059">
    <property type="protein sequence ID" value="HJC86894.1"/>
    <property type="molecule type" value="Genomic_DNA"/>
</dbReference>
<evidence type="ECO:0000256" key="8">
    <source>
        <dbReference type="ARBA" id="ARBA00023027"/>
    </source>
</evidence>
<comment type="caution">
    <text evidence="11">The sequence shown here is derived from an EMBL/GenBank/DDBJ whole genome shotgun (WGS) entry which is preliminary data.</text>
</comment>
<dbReference type="InterPro" id="IPR050241">
    <property type="entry name" value="NAD-cap_RNA_hydrolase_NudC"/>
</dbReference>
<dbReference type="Proteomes" id="UP000823922">
    <property type="component" value="Unassembled WGS sequence"/>
</dbReference>
<dbReference type="InterPro" id="IPR049734">
    <property type="entry name" value="NudC-like_C"/>
</dbReference>
<dbReference type="PROSITE" id="PS00893">
    <property type="entry name" value="NUDIX_BOX"/>
    <property type="match status" value="1"/>
</dbReference>
<keyword evidence="5" id="KW-0479">Metal-binding</keyword>
<keyword evidence="8" id="KW-0520">NAD</keyword>